<protein>
    <submittedName>
        <fullName evidence="1">Uncharacterized protein</fullName>
    </submittedName>
</protein>
<dbReference type="AlphaFoldDB" id="A0A645DYU6"/>
<name>A0A645DYU6_9ZZZZ</name>
<reference evidence="1" key="1">
    <citation type="submission" date="2019-08" db="EMBL/GenBank/DDBJ databases">
        <authorList>
            <person name="Kucharzyk K."/>
            <person name="Murdoch R.W."/>
            <person name="Higgins S."/>
            <person name="Loffler F."/>
        </authorList>
    </citation>
    <scope>NUCLEOTIDE SEQUENCE</scope>
</reference>
<evidence type="ECO:0000313" key="1">
    <source>
        <dbReference type="EMBL" id="MPM94481.1"/>
    </source>
</evidence>
<sequence>MILRENEFEKKMFQRENSNKKALIEKENPLHQSRNAGAVIGNKKALIEERNSLRNQSRNGEAASGNKKALIEKEKSFRQSLTFIIKTGKKKRNTGSAEAFLNRFCLHPRAHSFSCLSFRILLILSSI</sequence>
<dbReference type="EMBL" id="VSSQ01041105">
    <property type="protein sequence ID" value="MPM94481.1"/>
    <property type="molecule type" value="Genomic_DNA"/>
</dbReference>
<comment type="caution">
    <text evidence="1">The sequence shown here is derived from an EMBL/GenBank/DDBJ whole genome shotgun (WGS) entry which is preliminary data.</text>
</comment>
<accession>A0A645DYU6</accession>
<organism evidence="1">
    <name type="scientific">bioreactor metagenome</name>
    <dbReference type="NCBI Taxonomy" id="1076179"/>
    <lineage>
        <taxon>unclassified sequences</taxon>
        <taxon>metagenomes</taxon>
        <taxon>ecological metagenomes</taxon>
    </lineage>
</organism>
<gene>
    <name evidence="1" type="ORF">SDC9_141627</name>
</gene>
<proteinExistence type="predicted"/>